<dbReference type="EMBL" id="NESQ01000244">
    <property type="protein sequence ID" value="PUU75213.1"/>
    <property type="molecule type" value="Genomic_DNA"/>
</dbReference>
<dbReference type="Proteomes" id="UP000244722">
    <property type="component" value="Unassembled WGS sequence"/>
</dbReference>
<sequence>MVPSSVGQELDVVSGDGELVRLEPPYTEDGGELIKNGGGAEKPAGYPNYVLWEGAIERIECRHNGTPRRNIFLTRDPPGVFTATTHLFLGLEALGLGLSPEDNKVLANSNLCYSFQTRSNAMPSQSVSHDDTRKRLAWPTPGFPIIPPFKHSSRSTSARPPIQKFSISKMILDGAIFLVKPSGGKLRG</sequence>
<evidence type="ECO:0000313" key="2">
    <source>
        <dbReference type="Proteomes" id="UP000244722"/>
    </source>
</evidence>
<evidence type="ECO:0000313" key="1">
    <source>
        <dbReference type="EMBL" id="PUU75213.1"/>
    </source>
</evidence>
<name>A0A2T6ZIB0_TUBBO</name>
<gene>
    <name evidence="1" type="ORF">B9Z19DRAFT_1131742</name>
</gene>
<reference evidence="1 2" key="1">
    <citation type="submission" date="2017-04" db="EMBL/GenBank/DDBJ databases">
        <title>Draft genome sequence of Tuber borchii Vittad., a whitish edible truffle.</title>
        <authorList>
            <consortium name="DOE Joint Genome Institute"/>
            <person name="Murat C."/>
            <person name="Kuo A."/>
            <person name="Barry K.W."/>
            <person name="Clum A."/>
            <person name="Dockter R.B."/>
            <person name="Fauchery L."/>
            <person name="Iotti M."/>
            <person name="Kohler A."/>
            <person name="Labutti K."/>
            <person name="Lindquist E.A."/>
            <person name="Lipzen A."/>
            <person name="Ohm R.A."/>
            <person name="Wang M."/>
            <person name="Grigoriev I.V."/>
            <person name="Zambonelli A."/>
            <person name="Martin F.M."/>
        </authorList>
    </citation>
    <scope>NUCLEOTIDE SEQUENCE [LARGE SCALE GENOMIC DNA]</scope>
    <source>
        <strain evidence="1 2">Tbo3840</strain>
    </source>
</reference>
<comment type="caution">
    <text evidence="1">The sequence shown here is derived from an EMBL/GenBank/DDBJ whole genome shotgun (WGS) entry which is preliminary data.</text>
</comment>
<protein>
    <submittedName>
        <fullName evidence="1">Uncharacterized protein</fullName>
    </submittedName>
</protein>
<accession>A0A2T6ZIB0</accession>
<dbReference type="AlphaFoldDB" id="A0A2T6ZIB0"/>
<keyword evidence="2" id="KW-1185">Reference proteome</keyword>
<organism evidence="1 2">
    <name type="scientific">Tuber borchii</name>
    <name type="common">White truffle</name>
    <dbReference type="NCBI Taxonomy" id="42251"/>
    <lineage>
        <taxon>Eukaryota</taxon>
        <taxon>Fungi</taxon>
        <taxon>Dikarya</taxon>
        <taxon>Ascomycota</taxon>
        <taxon>Pezizomycotina</taxon>
        <taxon>Pezizomycetes</taxon>
        <taxon>Pezizales</taxon>
        <taxon>Tuberaceae</taxon>
        <taxon>Tuber</taxon>
    </lineage>
</organism>
<proteinExistence type="predicted"/>